<gene>
    <name evidence="1" type="ORF">PDENDC454_13822</name>
</gene>
<dbReference type="InterPro" id="IPR035944">
    <property type="entry name" value="YfbM-like_sf"/>
</dbReference>
<dbReference type="PATRIC" id="fig|1131935.3.peg.2858"/>
<name>H3SGV9_9BACL</name>
<organism evidence="1 2">
    <name type="scientific">Paenibacillus dendritiformis C454</name>
    <dbReference type="NCBI Taxonomy" id="1131935"/>
    <lineage>
        <taxon>Bacteria</taxon>
        <taxon>Bacillati</taxon>
        <taxon>Bacillota</taxon>
        <taxon>Bacilli</taxon>
        <taxon>Bacillales</taxon>
        <taxon>Paenibacillaceae</taxon>
        <taxon>Paenibacillus</taxon>
    </lineage>
</organism>
<reference evidence="1 2" key="1">
    <citation type="journal article" date="2012" name="J. Bacteriol.">
        <title>Genome Sequence of the Pattern-Forming Social Bacterium Paenibacillus dendritiformis C454 Chiral Morphotype.</title>
        <authorList>
            <person name="Sirota-Madi A."/>
            <person name="Olender T."/>
            <person name="Helman Y."/>
            <person name="Brainis I."/>
            <person name="Finkelshtein A."/>
            <person name="Roth D."/>
            <person name="Hagai E."/>
            <person name="Leshkowitz D."/>
            <person name="Brodsky L."/>
            <person name="Galatenko V."/>
            <person name="Nikolaev V."/>
            <person name="Gutnick D.L."/>
            <person name="Lancet D."/>
            <person name="Ben-Jacob E."/>
        </authorList>
    </citation>
    <scope>NUCLEOTIDE SEQUENCE [LARGE SCALE GENOMIC DNA]</scope>
    <source>
        <strain evidence="1 2">C454</strain>
    </source>
</reference>
<protein>
    <recommendedName>
        <fullName evidence="3">DUF1877 domain-containing protein</fullName>
    </recommendedName>
</protein>
<dbReference type="SUPFAM" id="SSF111069">
    <property type="entry name" value="Hypothetical protein yfbM"/>
    <property type="match status" value="1"/>
</dbReference>
<dbReference type="AlphaFoldDB" id="H3SGV9"/>
<evidence type="ECO:0008006" key="3">
    <source>
        <dbReference type="Google" id="ProtNLM"/>
    </source>
</evidence>
<comment type="caution">
    <text evidence="1">The sequence shown here is derived from an EMBL/GenBank/DDBJ whole genome shotgun (WGS) entry which is preliminary data.</text>
</comment>
<dbReference type="OrthoDB" id="289289at2"/>
<dbReference type="STRING" id="1131935.PDENDC454_13822"/>
<dbReference type="InterPro" id="IPR015068">
    <property type="entry name" value="DUF1877"/>
</dbReference>
<dbReference type="Proteomes" id="UP000003900">
    <property type="component" value="Unassembled WGS sequence"/>
</dbReference>
<dbReference type="RefSeq" id="WP_006677263.1">
    <property type="nucleotide sequence ID" value="NZ_AHKH01000032.1"/>
</dbReference>
<evidence type="ECO:0000313" key="1">
    <source>
        <dbReference type="EMBL" id="EHQ61666.1"/>
    </source>
</evidence>
<proteinExistence type="predicted"/>
<evidence type="ECO:0000313" key="2">
    <source>
        <dbReference type="Proteomes" id="UP000003900"/>
    </source>
</evidence>
<dbReference type="EMBL" id="AHKH01000032">
    <property type="protein sequence ID" value="EHQ61666.1"/>
    <property type="molecule type" value="Genomic_DNA"/>
</dbReference>
<keyword evidence="2" id="KW-1185">Reference proteome</keyword>
<accession>H3SGV9</accession>
<dbReference type="Pfam" id="PF08974">
    <property type="entry name" value="DUF1877"/>
    <property type="match status" value="1"/>
</dbReference>
<sequence length="160" mass="18424">MGMTGKLHRISMDTLEGMIESAISVTDFIFDEEQEQHALDIDKAWHAIHYLLNGSGWEGELPLFNVILGGTELEEDAGCGPIRYLTNGEVKEVASAMAEITAHELKERFDPETMSELEIYPSWDWRASEEWTYILDYYKEVRDYYAEAARNNDAMLLYLM</sequence>
<dbReference type="Gene3D" id="3.40.1760.10">
    <property type="entry name" value="YfbM-like super family"/>
    <property type="match status" value="1"/>
</dbReference>